<feature type="domain" description="DUF8017" evidence="1">
    <location>
        <begin position="11"/>
        <end position="191"/>
    </location>
</feature>
<dbReference type="InterPro" id="IPR058330">
    <property type="entry name" value="DUF8017"/>
</dbReference>
<dbReference type="Pfam" id="PF26056">
    <property type="entry name" value="DUF8017"/>
    <property type="match status" value="1"/>
</dbReference>
<accession>A0A177YJL3</accession>
<organism evidence="2 3">
    <name type="scientific">Rhodococcoides kyotonense</name>
    <dbReference type="NCBI Taxonomy" id="398843"/>
    <lineage>
        <taxon>Bacteria</taxon>
        <taxon>Bacillati</taxon>
        <taxon>Actinomycetota</taxon>
        <taxon>Actinomycetes</taxon>
        <taxon>Mycobacteriales</taxon>
        <taxon>Nocardiaceae</taxon>
        <taxon>Rhodococcoides</taxon>
    </lineage>
</organism>
<protein>
    <recommendedName>
        <fullName evidence="1">DUF8017 domain-containing protein</fullName>
    </recommendedName>
</protein>
<name>A0A177YJL3_9NOCA</name>
<keyword evidence="3" id="KW-1185">Reference proteome</keyword>
<comment type="caution">
    <text evidence="2">The sequence shown here is derived from an EMBL/GenBank/DDBJ whole genome shotgun (WGS) entry which is preliminary data.</text>
</comment>
<reference evidence="2 3" key="1">
    <citation type="submission" date="2016-03" db="EMBL/GenBank/DDBJ databases">
        <title>Genome sequence of Rhodococcus kyotonensis KB10.</title>
        <authorList>
            <person name="Jeong H."/>
            <person name="Hong C.E."/>
            <person name="Jo S.H."/>
            <person name="Park J.M."/>
        </authorList>
    </citation>
    <scope>NUCLEOTIDE SEQUENCE [LARGE SCALE GENOMIC DNA]</scope>
    <source>
        <strain evidence="2 3">KB10</strain>
    </source>
</reference>
<dbReference type="AlphaFoldDB" id="A0A177YJL3"/>
<dbReference type="EMBL" id="LVHI01000008">
    <property type="protein sequence ID" value="OAK55737.1"/>
    <property type="molecule type" value="Genomic_DNA"/>
</dbReference>
<evidence type="ECO:0000259" key="1">
    <source>
        <dbReference type="Pfam" id="PF26056"/>
    </source>
</evidence>
<proteinExistence type="predicted"/>
<sequence length="192" mass="20546">MEFPPPKISVPDGQPQPIATKFGLTYDIPPGWDNWYDGFAGWESEDGSSVIYGAVGFYERRECHDGEYSALAMTGMTGRPAAELDMTARTEVEKALSIYADGTGVSAPSVTIDGPQAFDLGGQPAVRYRANVENIPQEAEDCTPPAATFDVVATPGHATAATALFLVQADRGVDNALRDSQIDDIISSIRRS</sequence>
<evidence type="ECO:0000313" key="2">
    <source>
        <dbReference type="EMBL" id="OAK55737.1"/>
    </source>
</evidence>
<evidence type="ECO:0000313" key="3">
    <source>
        <dbReference type="Proteomes" id="UP000077519"/>
    </source>
</evidence>
<dbReference type="Proteomes" id="UP000077519">
    <property type="component" value="Unassembled WGS sequence"/>
</dbReference>
<gene>
    <name evidence="2" type="ORF">A3K89_18890</name>
</gene>